<evidence type="ECO:0000313" key="2">
    <source>
        <dbReference type="Proteomes" id="UP000824024"/>
    </source>
</evidence>
<protein>
    <submittedName>
        <fullName evidence="1">Uncharacterized protein</fullName>
    </submittedName>
</protein>
<gene>
    <name evidence="1" type="ORF">IAA08_10460</name>
</gene>
<name>A0A9D2D4G4_9FIRM</name>
<organism evidence="1 2">
    <name type="scientific">Candidatus Eubacterium avistercoris</name>
    <dbReference type="NCBI Taxonomy" id="2838567"/>
    <lineage>
        <taxon>Bacteria</taxon>
        <taxon>Bacillati</taxon>
        <taxon>Bacillota</taxon>
        <taxon>Clostridia</taxon>
        <taxon>Eubacteriales</taxon>
        <taxon>Eubacteriaceae</taxon>
        <taxon>Eubacterium</taxon>
    </lineage>
</organism>
<sequence length="186" mass="21915">MYNDEYYYSIFGSEAKAGVIADLLKISYYYDKFVKTYIKDSGYDEKTVLPMMKNGRTFQFACVTFLCKIHYGVFTYETIAGMLNNTDELKIVIRGMGDMEKLIFANLPDEEEIFMEIFSIIGDEVLGYCFESALYKAEEEQRTLAPSDYLKSDLNYYKDVIKRLWNRYKRNSQLNNDIRMICNEPR</sequence>
<dbReference type="Proteomes" id="UP000824024">
    <property type="component" value="Unassembled WGS sequence"/>
</dbReference>
<accession>A0A9D2D4G4</accession>
<evidence type="ECO:0000313" key="1">
    <source>
        <dbReference type="EMBL" id="HIZ08339.1"/>
    </source>
</evidence>
<reference evidence="1" key="2">
    <citation type="submission" date="2021-04" db="EMBL/GenBank/DDBJ databases">
        <authorList>
            <person name="Gilroy R."/>
        </authorList>
    </citation>
    <scope>NUCLEOTIDE SEQUENCE</scope>
    <source>
        <strain evidence="1">CHK192-9172</strain>
    </source>
</reference>
<proteinExistence type="predicted"/>
<comment type="caution">
    <text evidence="1">The sequence shown here is derived from an EMBL/GenBank/DDBJ whole genome shotgun (WGS) entry which is preliminary data.</text>
</comment>
<dbReference type="EMBL" id="DXCH01000282">
    <property type="protein sequence ID" value="HIZ08339.1"/>
    <property type="molecule type" value="Genomic_DNA"/>
</dbReference>
<reference evidence="1" key="1">
    <citation type="journal article" date="2021" name="PeerJ">
        <title>Extensive microbial diversity within the chicken gut microbiome revealed by metagenomics and culture.</title>
        <authorList>
            <person name="Gilroy R."/>
            <person name="Ravi A."/>
            <person name="Getino M."/>
            <person name="Pursley I."/>
            <person name="Horton D.L."/>
            <person name="Alikhan N.F."/>
            <person name="Baker D."/>
            <person name="Gharbi K."/>
            <person name="Hall N."/>
            <person name="Watson M."/>
            <person name="Adriaenssens E.M."/>
            <person name="Foster-Nyarko E."/>
            <person name="Jarju S."/>
            <person name="Secka A."/>
            <person name="Antonio M."/>
            <person name="Oren A."/>
            <person name="Chaudhuri R.R."/>
            <person name="La Ragione R."/>
            <person name="Hildebrand F."/>
            <person name="Pallen M.J."/>
        </authorList>
    </citation>
    <scope>NUCLEOTIDE SEQUENCE</scope>
    <source>
        <strain evidence="1">CHK192-9172</strain>
    </source>
</reference>
<dbReference type="AlphaFoldDB" id="A0A9D2D4G4"/>